<proteinExistence type="inferred from homology"/>
<evidence type="ECO:0000259" key="6">
    <source>
        <dbReference type="PROSITE" id="PS50893"/>
    </source>
</evidence>
<dbReference type="PANTHER" id="PTHR43776">
    <property type="entry name" value="TRANSPORT ATP-BINDING PROTEIN"/>
    <property type="match status" value="1"/>
</dbReference>
<dbReference type="InterPro" id="IPR003593">
    <property type="entry name" value="AAA+_ATPase"/>
</dbReference>
<dbReference type="Pfam" id="PF00005">
    <property type="entry name" value="ABC_tran"/>
    <property type="match status" value="1"/>
</dbReference>
<dbReference type="SUPFAM" id="SSF52540">
    <property type="entry name" value="P-loop containing nucleoside triphosphate hydrolases"/>
    <property type="match status" value="1"/>
</dbReference>
<comment type="subcellular location">
    <subcellularLocation>
        <location evidence="1">Cell inner membrane</location>
        <topology evidence="1">Peripheral membrane protein</topology>
    </subcellularLocation>
</comment>
<dbReference type="InterPro" id="IPR017871">
    <property type="entry name" value="ABC_transporter-like_CS"/>
</dbReference>
<dbReference type="GO" id="GO:0005524">
    <property type="term" value="F:ATP binding"/>
    <property type="evidence" value="ECO:0007669"/>
    <property type="project" value="UniProtKB-KW"/>
</dbReference>
<keyword evidence="4" id="KW-0547">Nucleotide-binding</keyword>
<name>A0ABS9E184_9PROT</name>
<keyword evidence="5 7" id="KW-0067">ATP-binding</keyword>
<dbReference type="PROSITE" id="PS50893">
    <property type="entry name" value="ABC_TRANSPORTER_2"/>
    <property type="match status" value="1"/>
</dbReference>
<sequence>MTGATGRVLLEARSVSKRFNVGSRIVPALRKTVHAVDGVSLQVVRGETLGIVGESGCGKSTLGRCLVRLHEVSEGEIIFEGRDITRLSRRALRPIRRKIQMVFQDPAASLNPRHRVRDVVAEPLIIHEFGTHSEIDARVVELLRVVGLSADHLERFPHEFSGGQRQRIGIARAIALEPDLVIADEPVSALDVSVQAQVVNLFQDLQERLGLTYIFIAHDLSVIRQVANRVAVMYLGSVVETGLTEAVFDHPAHPYTQALISAVPVPDPDRAHRGRRILLKGDVPNPAAPPSGCRFHPRCSYAQATCRDVRPALTRIGPHREVACHFPLV</sequence>
<dbReference type="PANTHER" id="PTHR43776:SF7">
    <property type="entry name" value="D,D-DIPEPTIDE TRANSPORT ATP-BINDING PROTEIN DDPF-RELATED"/>
    <property type="match status" value="1"/>
</dbReference>
<dbReference type="PROSITE" id="PS00211">
    <property type="entry name" value="ABC_TRANSPORTER_1"/>
    <property type="match status" value="1"/>
</dbReference>
<dbReference type="CDD" id="cd03257">
    <property type="entry name" value="ABC_NikE_OppD_transporters"/>
    <property type="match status" value="1"/>
</dbReference>
<dbReference type="SMART" id="SM00382">
    <property type="entry name" value="AAA"/>
    <property type="match status" value="1"/>
</dbReference>
<protein>
    <submittedName>
        <fullName evidence="7">ATP-binding cassette domain-containing protein</fullName>
    </submittedName>
</protein>
<dbReference type="Proteomes" id="UP001521209">
    <property type="component" value="Unassembled WGS sequence"/>
</dbReference>
<dbReference type="EMBL" id="JAKGBZ010000080">
    <property type="protein sequence ID" value="MCF3948773.1"/>
    <property type="molecule type" value="Genomic_DNA"/>
</dbReference>
<evidence type="ECO:0000256" key="5">
    <source>
        <dbReference type="ARBA" id="ARBA00022840"/>
    </source>
</evidence>
<organism evidence="7 8">
    <name type="scientific">Acidiphilium iwatense</name>
    <dbReference type="NCBI Taxonomy" id="768198"/>
    <lineage>
        <taxon>Bacteria</taxon>
        <taxon>Pseudomonadati</taxon>
        <taxon>Pseudomonadota</taxon>
        <taxon>Alphaproteobacteria</taxon>
        <taxon>Acetobacterales</taxon>
        <taxon>Acidocellaceae</taxon>
        <taxon>Acidiphilium</taxon>
    </lineage>
</organism>
<evidence type="ECO:0000313" key="7">
    <source>
        <dbReference type="EMBL" id="MCF3948773.1"/>
    </source>
</evidence>
<dbReference type="InterPro" id="IPR013563">
    <property type="entry name" value="Oligopep_ABC_C"/>
</dbReference>
<evidence type="ECO:0000256" key="4">
    <source>
        <dbReference type="ARBA" id="ARBA00022741"/>
    </source>
</evidence>
<dbReference type="Pfam" id="PF08352">
    <property type="entry name" value="oligo_HPY"/>
    <property type="match status" value="1"/>
</dbReference>
<dbReference type="InterPro" id="IPR027417">
    <property type="entry name" value="P-loop_NTPase"/>
</dbReference>
<dbReference type="Gene3D" id="3.40.50.300">
    <property type="entry name" value="P-loop containing nucleotide triphosphate hydrolases"/>
    <property type="match status" value="1"/>
</dbReference>
<comment type="similarity">
    <text evidence="2">Belongs to the ABC transporter superfamily.</text>
</comment>
<comment type="caution">
    <text evidence="7">The sequence shown here is derived from an EMBL/GenBank/DDBJ whole genome shotgun (WGS) entry which is preliminary data.</text>
</comment>
<evidence type="ECO:0000313" key="8">
    <source>
        <dbReference type="Proteomes" id="UP001521209"/>
    </source>
</evidence>
<accession>A0ABS9E184</accession>
<reference evidence="7 8" key="1">
    <citation type="submission" date="2022-01" db="EMBL/GenBank/DDBJ databases">
        <authorList>
            <person name="Won M."/>
            <person name="Kim S.-J."/>
            <person name="Kwon S.-W."/>
        </authorList>
    </citation>
    <scope>NUCLEOTIDE SEQUENCE [LARGE SCALE GENOMIC DNA]</scope>
    <source>
        <strain evidence="7 8">KCTC 23505</strain>
    </source>
</reference>
<dbReference type="InterPro" id="IPR003439">
    <property type="entry name" value="ABC_transporter-like_ATP-bd"/>
</dbReference>
<evidence type="ECO:0000256" key="3">
    <source>
        <dbReference type="ARBA" id="ARBA00022448"/>
    </source>
</evidence>
<keyword evidence="3" id="KW-0813">Transport</keyword>
<dbReference type="NCBIfam" id="TIGR01727">
    <property type="entry name" value="oligo_HPY"/>
    <property type="match status" value="1"/>
</dbReference>
<evidence type="ECO:0000256" key="1">
    <source>
        <dbReference type="ARBA" id="ARBA00004417"/>
    </source>
</evidence>
<evidence type="ECO:0000256" key="2">
    <source>
        <dbReference type="ARBA" id="ARBA00005417"/>
    </source>
</evidence>
<feature type="domain" description="ABC transporter" evidence="6">
    <location>
        <begin position="10"/>
        <end position="260"/>
    </location>
</feature>
<keyword evidence="8" id="KW-1185">Reference proteome</keyword>
<gene>
    <name evidence="7" type="ORF">L2A60_19160</name>
</gene>
<dbReference type="InterPro" id="IPR050319">
    <property type="entry name" value="ABC_transp_ATP-bind"/>
</dbReference>